<sequence>MKSSLKALRQFNGAPGTQEITEEVGCEYRTAYGKLTDMEQEGVITSRKVGNANLWMLVDDD</sequence>
<comment type="caution">
    <text evidence="1">The sequence shown here is derived from an EMBL/GenBank/DDBJ whole genome shotgun (WGS) entry which is preliminary data.</text>
</comment>
<dbReference type="InterPro" id="IPR036388">
    <property type="entry name" value="WH-like_DNA-bd_sf"/>
</dbReference>
<gene>
    <name evidence="1" type="ORF">GCM10010517_82060</name>
</gene>
<evidence type="ECO:0000313" key="2">
    <source>
        <dbReference type="Proteomes" id="UP001500831"/>
    </source>
</evidence>
<name>A0ABN3WK07_9ACTN</name>
<dbReference type="EMBL" id="BAAAVI010000210">
    <property type="protein sequence ID" value="GAA2917454.1"/>
    <property type="molecule type" value="Genomic_DNA"/>
</dbReference>
<keyword evidence="2" id="KW-1185">Reference proteome</keyword>
<reference evidence="1 2" key="1">
    <citation type="journal article" date="2019" name="Int. J. Syst. Evol. Microbiol.">
        <title>The Global Catalogue of Microorganisms (GCM) 10K type strain sequencing project: providing services to taxonomists for standard genome sequencing and annotation.</title>
        <authorList>
            <consortium name="The Broad Institute Genomics Platform"/>
            <consortium name="The Broad Institute Genome Sequencing Center for Infectious Disease"/>
            <person name="Wu L."/>
            <person name="Ma J."/>
        </authorList>
    </citation>
    <scope>NUCLEOTIDE SEQUENCE [LARGE SCALE GENOMIC DNA]</scope>
    <source>
        <strain evidence="1 2">JCM 6242</strain>
    </source>
</reference>
<dbReference type="Gene3D" id="1.10.10.10">
    <property type="entry name" value="Winged helix-like DNA-binding domain superfamily/Winged helix DNA-binding domain"/>
    <property type="match status" value="1"/>
</dbReference>
<proteinExistence type="predicted"/>
<accession>A0ABN3WK07</accession>
<evidence type="ECO:0008006" key="3">
    <source>
        <dbReference type="Google" id="ProtNLM"/>
    </source>
</evidence>
<organism evidence="1 2">
    <name type="scientific">Streptosporangium fragile</name>
    <dbReference type="NCBI Taxonomy" id="46186"/>
    <lineage>
        <taxon>Bacteria</taxon>
        <taxon>Bacillati</taxon>
        <taxon>Actinomycetota</taxon>
        <taxon>Actinomycetes</taxon>
        <taxon>Streptosporangiales</taxon>
        <taxon>Streptosporangiaceae</taxon>
        <taxon>Streptosporangium</taxon>
    </lineage>
</organism>
<evidence type="ECO:0000313" key="1">
    <source>
        <dbReference type="EMBL" id="GAA2917454.1"/>
    </source>
</evidence>
<dbReference type="SUPFAM" id="SSF46785">
    <property type="entry name" value="Winged helix' DNA-binding domain"/>
    <property type="match status" value="1"/>
</dbReference>
<protein>
    <recommendedName>
        <fullName evidence="3">Transcriptional regulator</fullName>
    </recommendedName>
</protein>
<dbReference type="InterPro" id="IPR036390">
    <property type="entry name" value="WH_DNA-bd_sf"/>
</dbReference>
<dbReference type="Proteomes" id="UP001500831">
    <property type="component" value="Unassembled WGS sequence"/>
</dbReference>